<evidence type="ECO:0000259" key="8">
    <source>
        <dbReference type="PROSITE" id="PS50850"/>
    </source>
</evidence>
<evidence type="ECO:0000256" key="7">
    <source>
        <dbReference type="SAM" id="Phobius"/>
    </source>
</evidence>
<feature type="domain" description="Major facilitator superfamily (MFS) profile" evidence="8">
    <location>
        <begin position="12"/>
        <end position="396"/>
    </location>
</feature>
<feature type="transmembrane region" description="Helical" evidence="7">
    <location>
        <begin position="282"/>
        <end position="303"/>
    </location>
</feature>
<dbReference type="PROSITE" id="PS50850">
    <property type="entry name" value="MFS"/>
    <property type="match status" value="1"/>
</dbReference>
<evidence type="ECO:0000256" key="6">
    <source>
        <dbReference type="ARBA" id="ARBA00023136"/>
    </source>
</evidence>
<dbReference type="Proteomes" id="UP000587760">
    <property type="component" value="Unassembled WGS sequence"/>
</dbReference>
<feature type="transmembrane region" description="Helical" evidence="7">
    <location>
        <begin position="12"/>
        <end position="36"/>
    </location>
</feature>
<keyword evidence="5 7" id="KW-1133">Transmembrane helix</keyword>
<dbReference type="PANTHER" id="PTHR23517">
    <property type="entry name" value="RESISTANCE PROTEIN MDTM, PUTATIVE-RELATED-RELATED"/>
    <property type="match status" value="1"/>
</dbReference>
<dbReference type="RefSeq" id="WP_184743515.1">
    <property type="nucleotide sequence ID" value="NZ_JACHGJ010000001.1"/>
</dbReference>
<keyword evidence="10" id="KW-1185">Reference proteome</keyword>
<gene>
    <name evidence="9" type="ORF">HNR50_000598</name>
</gene>
<proteinExistence type="predicted"/>
<name>A0A841R520_9SPIO</name>
<dbReference type="GO" id="GO:0022857">
    <property type="term" value="F:transmembrane transporter activity"/>
    <property type="evidence" value="ECO:0007669"/>
    <property type="project" value="InterPro"/>
</dbReference>
<comment type="subcellular location">
    <subcellularLocation>
        <location evidence="1">Cell membrane</location>
        <topology evidence="1">Multi-pass membrane protein</topology>
    </subcellularLocation>
</comment>
<dbReference type="AlphaFoldDB" id="A0A841R520"/>
<evidence type="ECO:0000256" key="2">
    <source>
        <dbReference type="ARBA" id="ARBA00022448"/>
    </source>
</evidence>
<evidence type="ECO:0000313" key="10">
    <source>
        <dbReference type="Proteomes" id="UP000587760"/>
    </source>
</evidence>
<organism evidence="9 10">
    <name type="scientific">Spirochaeta isovalerica</name>
    <dbReference type="NCBI Taxonomy" id="150"/>
    <lineage>
        <taxon>Bacteria</taxon>
        <taxon>Pseudomonadati</taxon>
        <taxon>Spirochaetota</taxon>
        <taxon>Spirochaetia</taxon>
        <taxon>Spirochaetales</taxon>
        <taxon>Spirochaetaceae</taxon>
        <taxon>Spirochaeta</taxon>
    </lineage>
</organism>
<accession>A0A841R520</accession>
<evidence type="ECO:0000256" key="5">
    <source>
        <dbReference type="ARBA" id="ARBA00022989"/>
    </source>
</evidence>
<dbReference type="Gene3D" id="1.20.1250.20">
    <property type="entry name" value="MFS general substrate transporter like domains"/>
    <property type="match status" value="1"/>
</dbReference>
<dbReference type="EMBL" id="JACHGJ010000001">
    <property type="protein sequence ID" value="MBB6478965.1"/>
    <property type="molecule type" value="Genomic_DNA"/>
</dbReference>
<reference evidence="9 10" key="1">
    <citation type="submission" date="2020-08" db="EMBL/GenBank/DDBJ databases">
        <title>Genomic Encyclopedia of Type Strains, Phase IV (KMG-IV): sequencing the most valuable type-strain genomes for metagenomic binning, comparative biology and taxonomic classification.</title>
        <authorList>
            <person name="Goeker M."/>
        </authorList>
    </citation>
    <scope>NUCLEOTIDE SEQUENCE [LARGE SCALE GENOMIC DNA]</scope>
    <source>
        <strain evidence="9 10">DSM 2461</strain>
    </source>
</reference>
<sequence length="399" mass="44390">MLFNTYKGLPRSVYILFLARIVNRLGDFVKLFLTLYLTRYLGMNEAQTGTIITLIGIFSVLGTMLGGKITDHGDRKIILIISQGLSASIAAICGFMPDSPMLPYVLILFNFFNGAARPVNSAMLTDLTTPENRGKAFSLLYLGINIGVSVGPLLAGFLFNNFRQWIFWGDSLTTFLSIILIILFVPSIRKENIVVYSEKEKAEKGHIFSAILKRPVLLIYTLLIPLTSFIYSQHSFSLPLLLEARLNDDGARFFGIIMSVNAVTVLILTPLLTSVLHKVKPLINMSMGQLCYAIGFGMLYLAIDNPVFYLLSTVIWTLGEILNVINSGVFVANHTPVNYRGRFSAWFATARTIGHTSGPLISGLILNSYGMPVIWITSFIIGLALFFSYRYLDVFDSKK</sequence>
<dbReference type="SUPFAM" id="SSF103473">
    <property type="entry name" value="MFS general substrate transporter"/>
    <property type="match status" value="1"/>
</dbReference>
<feature type="transmembrane region" description="Helical" evidence="7">
    <location>
        <begin position="101"/>
        <end position="119"/>
    </location>
</feature>
<feature type="transmembrane region" description="Helical" evidence="7">
    <location>
        <begin position="309"/>
        <end position="331"/>
    </location>
</feature>
<protein>
    <submittedName>
        <fullName evidence="9">MFS family permease</fullName>
    </submittedName>
</protein>
<evidence type="ECO:0000256" key="4">
    <source>
        <dbReference type="ARBA" id="ARBA00022692"/>
    </source>
</evidence>
<dbReference type="InterPro" id="IPR020846">
    <property type="entry name" value="MFS_dom"/>
</dbReference>
<keyword evidence="2" id="KW-0813">Transport</keyword>
<feature type="transmembrane region" description="Helical" evidence="7">
    <location>
        <begin position="372"/>
        <end position="392"/>
    </location>
</feature>
<evidence type="ECO:0000256" key="1">
    <source>
        <dbReference type="ARBA" id="ARBA00004651"/>
    </source>
</evidence>
<feature type="transmembrane region" description="Helical" evidence="7">
    <location>
        <begin position="165"/>
        <end position="186"/>
    </location>
</feature>
<feature type="transmembrane region" description="Helical" evidence="7">
    <location>
        <begin position="48"/>
        <end position="65"/>
    </location>
</feature>
<dbReference type="InterPro" id="IPR011701">
    <property type="entry name" value="MFS"/>
</dbReference>
<evidence type="ECO:0000256" key="3">
    <source>
        <dbReference type="ARBA" id="ARBA00022475"/>
    </source>
</evidence>
<dbReference type="PANTHER" id="PTHR23517:SF3">
    <property type="entry name" value="INTEGRAL MEMBRANE TRANSPORT PROTEIN"/>
    <property type="match status" value="1"/>
</dbReference>
<dbReference type="InterPro" id="IPR050171">
    <property type="entry name" value="MFS_Transporters"/>
</dbReference>
<keyword evidence="6 7" id="KW-0472">Membrane</keyword>
<feature type="transmembrane region" description="Helical" evidence="7">
    <location>
        <begin position="207"/>
        <end position="231"/>
    </location>
</feature>
<comment type="caution">
    <text evidence="9">The sequence shown here is derived from an EMBL/GenBank/DDBJ whole genome shotgun (WGS) entry which is preliminary data.</text>
</comment>
<evidence type="ECO:0000313" key="9">
    <source>
        <dbReference type="EMBL" id="MBB6478965.1"/>
    </source>
</evidence>
<keyword evidence="3" id="KW-1003">Cell membrane</keyword>
<dbReference type="Pfam" id="PF07690">
    <property type="entry name" value="MFS_1"/>
    <property type="match status" value="1"/>
</dbReference>
<keyword evidence="4 7" id="KW-0812">Transmembrane</keyword>
<feature type="transmembrane region" description="Helical" evidence="7">
    <location>
        <begin position="139"/>
        <end position="159"/>
    </location>
</feature>
<dbReference type="InterPro" id="IPR036259">
    <property type="entry name" value="MFS_trans_sf"/>
</dbReference>
<feature type="transmembrane region" description="Helical" evidence="7">
    <location>
        <begin position="251"/>
        <end position="275"/>
    </location>
</feature>
<feature type="transmembrane region" description="Helical" evidence="7">
    <location>
        <begin position="343"/>
        <end position="366"/>
    </location>
</feature>
<feature type="transmembrane region" description="Helical" evidence="7">
    <location>
        <begin position="77"/>
        <end position="95"/>
    </location>
</feature>
<dbReference type="GO" id="GO:0005886">
    <property type="term" value="C:plasma membrane"/>
    <property type="evidence" value="ECO:0007669"/>
    <property type="project" value="UniProtKB-SubCell"/>
</dbReference>